<feature type="domain" description="DUF397" evidence="1">
    <location>
        <begin position="26"/>
        <end position="77"/>
    </location>
</feature>
<reference evidence="2 3" key="1">
    <citation type="submission" date="2012-02" db="EMBL/GenBank/DDBJ databases">
        <title>Complete genome sequence of Actinoplanes missouriensis 431 (= NBRC 102363).</title>
        <authorList>
            <person name="Ohnishi Y."/>
            <person name="Ishikawa J."/>
            <person name="Sekine M."/>
            <person name="Hosoyama A."/>
            <person name="Harada T."/>
            <person name="Narita H."/>
            <person name="Hata T."/>
            <person name="Konno Y."/>
            <person name="Tutikane K."/>
            <person name="Fujita N."/>
            <person name="Horinouchi S."/>
            <person name="Hayakawa M."/>
        </authorList>
    </citation>
    <scope>NUCLEOTIDE SEQUENCE [LARGE SCALE GENOMIC DNA]</scope>
    <source>
        <strain evidence="3">ATCC 14538 / DSM 43046 / CBS 188.64 / JCM 3121 / NBRC 102363 / NCIMB 12654 / NRRL B-3342 / UNCC 431</strain>
    </source>
</reference>
<organism evidence="2 3">
    <name type="scientific">Actinoplanes missouriensis (strain ATCC 14538 / DSM 43046 / CBS 188.64 / JCM 3121 / NBRC 102363 / NCIMB 12654 / NRRL B-3342 / UNCC 431)</name>
    <dbReference type="NCBI Taxonomy" id="512565"/>
    <lineage>
        <taxon>Bacteria</taxon>
        <taxon>Bacillati</taxon>
        <taxon>Actinomycetota</taxon>
        <taxon>Actinomycetes</taxon>
        <taxon>Micromonosporales</taxon>
        <taxon>Micromonosporaceae</taxon>
        <taxon>Actinoplanes</taxon>
    </lineage>
</organism>
<accession>I0GXT2</accession>
<dbReference type="Pfam" id="PF04149">
    <property type="entry name" value="DUF397"/>
    <property type="match status" value="1"/>
</dbReference>
<evidence type="ECO:0000313" key="3">
    <source>
        <dbReference type="Proteomes" id="UP000007882"/>
    </source>
</evidence>
<evidence type="ECO:0000259" key="1">
    <source>
        <dbReference type="Pfam" id="PF04149"/>
    </source>
</evidence>
<dbReference type="KEGG" id="ams:AMIS_3490"/>
<name>I0GXT2_ACTM4</name>
<dbReference type="AlphaFoldDB" id="I0GXT2"/>
<dbReference type="InterPro" id="IPR007278">
    <property type="entry name" value="DUF397"/>
</dbReference>
<gene>
    <name evidence="2" type="ordered locus">AMIS_3490</name>
</gene>
<proteinExistence type="predicted"/>
<dbReference type="STRING" id="512565.AMIS_3490"/>
<dbReference type="EMBL" id="AP012319">
    <property type="protein sequence ID" value="BAL85569.1"/>
    <property type="molecule type" value="Genomic_DNA"/>
</dbReference>
<dbReference type="HOGENOM" id="CLU_131550_1_3_11"/>
<evidence type="ECO:0000313" key="2">
    <source>
        <dbReference type="EMBL" id="BAL85569.1"/>
    </source>
</evidence>
<dbReference type="PATRIC" id="fig|512565.3.peg.353"/>
<dbReference type="Proteomes" id="UP000007882">
    <property type="component" value="Chromosome"/>
</dbReference>
<protein>
    <recommendedName>
        <fullName evidence="1">DUF397 domain-containing protein</fullName>
    </recommendedName>
</protein>
<sequence length="84" mass="9352">MPGSVAYRGLEPSWRYAHMINPTERLHWRRSRDCTGGTCVEVATVGDEVLIRDSKNLDIAPLAFTRAEWEAFVAGVKAGDFGLE</sequence>
<keyword evidence="3" id="KW-1185">Reference proteome</keyword>